<evidence type="ECO:0000256" key="1">
    <source>
        <dbReference type="SAM" id="Phobius"/>
    </source>
</evidence>
<reference evidence="2" key="1">
    <citation type="submission" date="2021-03" db="EMBL/GenBank/DDBJ databases">
        <title>Whole genome shotgun sequence of Actinoplanes consettensis NBRC 14913.</title>
        <authorList>
            <person name="Komaki H."/>
            <person name="Tamura T."/>
        </authorList>
    </citation>
    <scope>NUCLEOTIDE SEQUENCE</scope>
    <source>
        <strain evidence="2">NBRC 14913</strain>
    </source>
</reference>
<keyword evidence="3" id="KW-1185">Reference proteome</keyword>
<dbReference type="EMBL" id="BOQP01000052">
    <property type="protein sequence ID" value="GIM82744.1"/>
    <property type="molecule type" value="Genomic_DNA"/>
</dbReference>
<keyword evidence="1" id="KW-0472">Membrane</keyword>
<organism evidence="2 3">
    <name type="scientific">Winogradskya consettensis</name>
    <dbReference type="NCBI Taxonomy" id="113560"/>
    <lineage>
        <taxon>Bacteria</taxon>
        <taxon>Bacillati</taxon>
        <taxon>Actinomycetota</taxon>
        <taxon>Actinomycetes</taxon>
        <taxon>Micromonosporales</taxon>
        <taxon>Micromonosporaceae</taxon>
        <taxon>Winogradskya</taxon>
    </lineage>
</organism>
<evidence type="ECO:0000313" key="3">
    <source>
        <dbReference type="Proteomes" id="UP000680865"/>
    </source>
</evidence>
<gene>
    <name evidence="2" type="ORF">Aco04nite_83050</name>
</gene>
<sequence length="67" mass="7441">MTGPEHYQRAQELLQKAETARKKADREIFIAAAGVHATLAYVAVTAVSRDSGPHEIKSNWYDVVTSR</sequence>
<accession>A0A919T1D2</accession>
<dbReference type="AlphaFoldDB" id="A0A919T1D2"/>
<protein>
    <submittedName>
        <fullName evidence="2">Uncharacterized protein</fullName>
    </submittedName>
</protein>
<keyword evidence="1" id="KW-0812">Transmembrane</keyword>
<feature type="transmembrane region" description="Helical" evidence="1">
    <location>
        <begin position="28"/>
        <end position="47"/>
    </location>
</feature>
<name>A0A919T1D2_9ACTN</name>
<comment type="caution">
    <text evidence="2">The sequence shown here is derived from an EMBL/GenBank/DDBJ whole genome shotgun (WGS) entry which is preliminary data.</text>
</comment>
<keyword evidence="1" id="KW-1133">Transmembrane helix</keyword>
<dbReference type="RefSeq" id="WP_213002673.1">
    <property type="nucleotide sequence ID" value="NZ_BAAATW010000006.1"/>
</dbReference>
<proteinExistence type="predicted"/>
<dbReference type="Proteomes" id="UP000680865">
    <property type="component" value="Unassembled WGS sequence"/>
</dbReference>
<evidence type="ECO:0000313" key="2">
    <source>
        <dbReference type="EMBL" id="GIM82744.1"/>
    </source>
</evidence>